<sequence length="27" mass="3292">QPVFLDQMMEEKFTKDYVLNLYGQRVV</sequence>
<feature type="non-terminal residue" evidence="1">
    <location>
        <position position="1"/>
    </location>
</feature>
<organism evidence="1">
    <name type="scientific">marine metagenome</name>
    <dbReference type="NCBI Taxonomy" id="408172"/>
    <lineage>
        <taxon>unclassified sequences</taxon>
        <taxon>metagenomes</taxon>
        <taxon>ecological metagenomes</taxon>
    </lineage>
</organism>
<evidence type="ECO:0000313" key="1">
    <source>
        <dbReference type="EMBL" id="SVC09189.1"/>
    </source>
</evidence>
<proteinExistence type="predicted"/>
<evidence type="ECO:0000313" key="2">
    <source>
        <dbReference type="EMBL" id="SVC12192.1"/>
    </source>
</evidence>
<gene>
    <name evidence="1" type="ORF">METZ01_LOCUS262043</name>
    <name evidence="2" type="ORF">METZ01_LOCUS265046</name>
</gene>
<dbReference type="EMBL" id="UINC01073081">
    <property type="protein sequence ID" value="SVC09189.1"/>
    <property type="molecule type" value="Genomic_DNA"/>
</dbReference>
<reference evidence="1" key="1">
    <citation type="submission" date="2018-05" db="EMBL/GenBank/DDBJ databases">
        <authorList>
            <person name="Lanie J.A."/>
            <person name="Ng W.-L."/>
            <person name="Kazmierczak K.M."/>
            <person name="Andrzejewski T.M."/>
            <person name="Davidsen T.M."/>
            <person name="Wayne K.J."/>
            <person name="Tettelin H."/>
            <person name="Glass J.I."/>
            <person name="Rusch D."/>
            <person name="Podicherti R."/>
            <person name="Tsui H.-C.T."/>
            <person name="Winkler M.E."/>
        </authorList>
    </citation>
    <scope>NUCLEOTIDE SEQUENCE</scope>
</reference>
<feature type="non-terminal residue" evidence="1">
    <location>
        <position position="27"/>
    </location>
</feature>
<dbReference type="AlphaFoldDB" id="A0A382JC07"/>
<dbReference type="EMBL" id="UINC01074720">
    <property type="protein sequence ID" value="SVC12192.1"/>
    <property type="molecule type" value="Genomic_DNA"/>
</dbReference>
<protein>
    <submittedName>
        <fullName evidence="1">Uncharacterized protein</fullName>
    </submittedName>
</protein>
<name>A0A382JC07_9ZZZZ</name>
<accession>A0A382JC07</accession>